<evidence type="ECO:0000256" key="6">
    <source>
        <dbReference type="ARBA" id="ARBA00048348"/>
    </source>
</evidence>
<dbReference type="InterPro" id="IPR036398">
    <property type="entry name" value="CA_dom_sf"/>
</dbReference>
<name>A0A813JX26_POLGL</name>
<accession>A0A813JX26</accession>
<evidence type="ECO:0000256" key="3">
    <source>
        <dbReference type="ARBA" id="ARBA00022723"/>
    </source>
</evidence>
<feature type="transmembrane region" description="Helical" evidence="7">
    <location>
        <begin position="177"/>
        <end position="199"/>
    </location>
</feature>
<keyword evidence="7" id="KW-0472">Membrane</keyword>
<keyword evidence="7" id="KW-0812">Transmembrane</keyword>
<gene>
    <name evidence="9" type="ORF">PGLA2088_LOCUS26064</name>
</gene>
<dbReference type="PROSITE" id="PS51144">
    <property type="entry name" value="ALPHA_CA_2"/>
    <property type="match status" value="1"/>
</dbReference>
<keyword evidence="7" id="KW-1133">Transmembrane helix</keyword>
<keyword evidence="3" id="KW-0479">Metal-binding</keyword>
<evidence type="ECO:0000313" key="10">
    <source>
        <dbReference type="Proteomes" id="UP000626109"/>
    </source>
</evidence>
<evidence type="ECO:0000259" key="8">
    <source>
        <dbReference type="PROSITE" id="PS51144"/>
    </source>
</evidence>
<dbReference type="SUPFAM" id="SSF51069">
    <property type="entry name" value="Carbonic anhydrase"/>
    <property type="match status" value="1"/>
</dbReference>
<dbReference type="Gene3D" id="3.10.200.10">
    <property type="entry name" value="Alpha carbonic anhydrase"/>
    <property type="match status" value="1"/>
</dbReference>
<evidence type="ECO:0000256" key="2">
    <source>
        <dbReference type="ARBA" id="ARBA00012925"/>
    </source>
</evidence>
<keyword evidence="4" id="KW-0862">Zinc</keyword>
<dbReference type="EMBL" id="CAJNNW010026946">
    <property type="protein sequence ID" value="CAE8688696.1"/>
    <property type="molecule type" value="Genomic_DNA"/>
</dbReference>
<dbReference type="AlphaFoldDB" id="A0A813JX26"/>
<dbReference type="GO" id="GO:0004089">
    <property type="term" value="F:carbonate dehydratase activity"/>
    <property type="evidence" value="ECO:0007669"/>
    <property type="project" value="UniProtKB-EC"/>
</dbReference>
<protein>
    <recommendedName>
        <fullName evidence="2">carbonic anhydrase</fullName>
        <ecNumber evidence="2">4.2.1.1</ecNumber>
    </recommendedName>
</protein>
<dbReference type="InterPro" id="IPR023561">
    <property type="entry name" value="Carbonic_anhydrase_a-class"/>
</dbReference>
<dbReference type="CDD" id="cd00326">
    <property type="entry name" value="alpha_CA"/>
    <property type="match status" value="1"/>
</dbReference>
<organism evidence="9 10">
    <name type="scientific">Polarella glacialis</name>
    <name type="common">Dinoflagellate</name>
    <dbReference type="NCBI Taxonomy" id="89957"/>
    <lineage>
        <taxon>Eukaryota</taxon>
        <taxon>Sar</taxon>
        <taxon>Alveolata</taxon>
        <taxon>Dinophyceae</taxon>
        <taxon>Suessiales</taxon>
        <taxon>Suessiaceae</taxon>
        <taxon>Polarella</taxon>
    </lineage>
</organism>
<dbReference type="SMART" id="SM01057">
    <property type="entry name" value="Carb_anhydrase"/>
    <property type="match status" value="1"/>
</dbReference>
<dbReference type="EC" id="4.2.1.1" evidence="2"/>
<evidence type="ECO:0000313" key="9">
    <source>
        <dbReference type="EMBL" id="CAE8688696.1"/>
    </source>
</evidence>
<reference evidence="9" key="1">
    <citation type="submission" date="2021-02" db="EMBL/GenBank/DDBJ databases">
        <authorList>
            <person name="Dougan E. K."/>
            <person name="Rhodes N."/>
            <person name="Thang M."/>
            <person name="Chan C."/>
        </authorList>
    </citation>
    <scope>NUCLEOTIDE SEQUENCE</scope>
</reference>
<keyword evidence="5" id="KW-0456">Lyase</keyword>
<dbReference type="InterPro" id="IPR001148">
    <property type="entry name" value="CA_dom"/>
</dbReference>
<sequence>MPSEHFIDGKQYAAELQVVHFGQKYVAAIEGALEEEYPLVTALLFDIGEKSLLLKELYLPQQMIGMSYFLETKHPLDLMRSLGPALAGDFYRYDGSLTTPGCHEHTKWLVFAKTMTLTRTQWAAFKGMFPNLGNSRPLQPTNGRLLSRNSFEDGEPQKFDNYLGRHFGRDRLHPNTLWILVPIGVAILLAAVVMMATFVREGSRKLDQAGGLSEMTIGKGWGVGGHMADLGGEARWRTKFKEVLRPEILLDKEVLPMDWESAQGRHHRAIEHACGEVCLLEYIRVHHEELAPPAVKAFVKDYRAKGDRVKGCVGRHAPQAEVMELLKVGAKFLRFELA</sequence>
<comment type="catalytic activity">
    <reaction evidence="6">
        <text>hydrogencarbonate + H(+) = CO2 + H2O</text>
        <dbReference type="Rhea" id="RHEA:10748"/>
        <dbReference type="ChEBI" id="CHEBI:15377"/>
        <dbReference type="ChEBI" id="CHEBI:15378"/>
        <dbReference type="ChEBI" id="CHEBI:16526"/>
        <dbReference type="ChEBI" id="CHEBI:17544"/>
        <dbReference type="EC" id="4.2.1.1"/>
    </reaction>
</comment>
<evidence type="ECO:0000256" key="1">
    <source>
        <dbReference type="ARBA" id="ARBA00010718"/>
    </source>
</evidence>
<feature type="domain" description="Alpha-carbonic anhydrase" evidence="8">
    <location>
        <begin position="1"/>
        <end position="150"/>
    </location>
</feature>
<comment type="similarity">
    <text evidence="1">Belongs to the alpha-carbonic anhydrase family.</text>
</comment>
<evidence type="ECO:0000256" key="5">
    <source>
        <dbReference type="ARBA" id="ARBA00023239"/>
    </source>
</evidence>
<proteinExistence type="inferred from homology"/>
<dbReference type="PANTHER" id="PTHR18952">
    <property type="entry name" value="CARBONIC ANHYDRASE"/>
    <property type="match status" value="1"/>
</dbReference>
<dbReference type="PANTHER" id="PTHR18952:SF265">
    <property type="entry name" value="CARBONIC ANHYDRASE"/>
    <property type="match status" value="1"/>
</dbReference>
<evidence type="ECO:0000256" key="7">
    <source>
        <dbReference type="SAM" id="Phobius"/>
    </source>
</evidence>
<evidence type="ECO:0000256" key="4">
    <source>
        <dbReference type="ARBA" id="ARBA00022833"/>
    </source>
</evidence>
<dbReference type="Proteomes" id="UP000626109">
    <property type="component" value="Unassembled WGS sequence"/>
</dbReference>
<dbReference type="Pfam" id="PF00194">
    <property type="entry name" value="Carb_anhydrase"/>
    <property type="match status" value="1"/>
</dbReference>
<dbReference type="GO" id="GO:0008270">
    <property type="term" value="F:zinc ion binding"/>
    <property type="evidence" value="ECO:0007669"/>
    <property type="project" value="InterPro"/>
</dbReference>
<comment type="caution">
    <text evidence="9">The sequence shown here is derived from an EMBL/GenBank/DDBJ whole genome shotgun (WGS) entry which is preliminary data.</text>
</comment>